<evidence type="ECO:0000313" key="3">
    <source>
        <dbReference type="Proteomes" id="UP000062788"/>
    </source>
</evidence>
<evidence type="ECO:0000256" key="1">
    <source>
        <dbReference type="SAM" id="MobiDB-lite"/>
    </source>
</evidence>
<feature type="compositionally biased region" description="Polar residues" evidence="1">
    <location>
        <begin position="64"/>
        <end position="77"/>
    </location>
</feature>
<sequence length="98" mass="10659">VGTITELLNAQTALADAQKQRVQAVAKWQTSRLRLAQSLGKLEPAADDTTESPIDEARTVKPQPKTQQPNPARQSKATDLAHTDPGPPPLLSPVFFHR</sequence>
<dbReference type="SUPFAM" id="SSF56954">
    <property type="entry name" value="Outer membrane efflux proteins (OEP)"/>
    <property type="match status" value="1"/>
</dbReference>
<keyword evidence="3" id="KW-1185">Reference proteome</keyword>
<evidence type="ECO:0000313" key="2">
    <source>
        <dbReference type="EMBL" id="KVE25156.1"/>
    </source>
</evidence>
<feature type="non-terminal residue" evidence="2">
    <location>
        <position position="1"/>
    </location>
</feature>
<protein>
    <submittedName>
        <fullName evidence="2">Uncharacterized protein</fullName>
    </submittedName>
</protein>
<organism evidence="2 3">
    <name type="scientific">Burkholderia singularis</name>
    <dbReference type="NCBI Taxonomy" id="1503053"/>
    <lineage>
        <taxon>Bacteria</taxon>
        <taxon>Pseudomonadati</taxon>
        <taxon>Pseudomonadota</taxon>
        <taxon>Betaproteobacteria</taxon>
        <taxon>Burkholderiales</taxon>
        <taxon>Burkholderiaceae</taxon>
        <taxon>Burkholderia</taxon>
        <taxon>pseudomallei group</taxon>
    </lineage>
</organism>
<name>A0A103DZA8_9BURK</name>
<gene>
    <name evidence="2" type="ORF">WS67_19245</name>
</gene>
<dbReference type="Gene3D" id="1.20.1600.10">
    <property type="entry name" value="Outer membrane efflux proteins (OEP)"/>
    <property type="match status" value="1"/>
</dbReference>
<reference evidence="2 3" key="1">
    <citation type="submission" date="2015-11" db="EMBL/GenBank/DDBJ databases">
        <title>Expanding the genomic diversity of Burkholderia species for the development of highly accurate diagnostics.</title>
        <authorList>
            <person name="Sahl J."/>
            <person name="Keim P."/>
            <person name="Wagner D."/>
        </authorList>
    </citation>
    <scope>NUCLEOTIDE SEQUENCE [LARGE SCALE GENOMIC DNA]</scope>
    <source>
        <strain evidence="2 3">TSV85</strain>
    </source>
</reference>
<feature type="compositionally biased region" description="Acidic residues" evidence="1">
    <location>
        <begin position="45"/>
        <end position="54"/>
    </location>
</feature>
<dbReference type="Proteomes" id="UP000062788">
    <property type="component" value="Unassembled WGS sequence"/>
</dbReference>
<accession>A0A103DZA8</accession>
<dbReference type="AlphaFoldDB" id="A0A103DZA8"/>
<dbReference type="EMBL" id="LOWA01000043">
    <property type="protein sequence ID" value="KVE25156.1"/>
    <property type="molecule type" value="Genomic_DNA"/>
</dbReference>
<proteinExistence type="predicted"/>
<comment type="caution">
    <text evidence="2">The sequence shown here is derived from an EMBL/GenBank/DDBJ whole genome shotgun (WGS) entry which is preliminary data.</text>
</comment>
<feature type="region of interest" description="Disordered" evidence="1">
    <location>
        <begin position="37"/>
        <end position="98"/>
    </location>
</feature>